<dbReference type="EMBL" id="AP022560">
    <property type="protein sequence ID" value="BBX00021.1"/>
    <property type="molecule type" value="Genomic_DNA"/>
</dbReference>
<dbReference type="KEGG" id="mmor:MMOR_09570"/>
<accession>A0AAD1H8G3</accession>
<proteinExistence type="predicted"/>
<evidence type="ECO:0000313" key="2">
    <source>
        <dbReference type="Proteomes" id="UP000466681"/>
    </source>
</evidence>
<gene>
    <name evidence="1" type="ORF">MMOR_09570</name>
</gene>
<dbReference type="AlphaFoldDB" id="A0AAD1H8G3"/>
<keyword evidence="2" id="KW-1185">Reference proteome</keyword>
<dbReference type="Proteomes" id="UP000466681">
    <property type="component" value="Chromosome"/>
</dbReference>
<name>A0AAD1H8G3_9MYCO</name>
<evidence type="ECO:0000313" key="1">
    <source>
        <dbReference type="EMBL" id="BBX00021.1"/>
    </source>
</evidence>
<organism evidence="1 2">
    <name type="scientific">Mycolicibacterium moriokaense</name>
    <dbReference type="NCBI Taxonomy" id="39691"/>
    <lineage>
        <taxon>Bacteria</taxon>
        <taxon>Bacillati</taxon>
        <taxon>Actinomycetota</taxon>
        <taxon>Actinomycetes</taxon>
        <taxon>Mycobacteriales</taxon>
        <taxon>Mycobacteriaceae</taxon>
        <taxon>Mycolicibacterium</taxon>
    </lineage>
</organism>
<sequence>MPDSWEAVGIGSACAQKCTIETPGRASPIHSGCDYSATVGMVSGTAATTRHVGLVCESNGNGKRTGGSVPHDKDGKYVEMQDAYDAWEPFAVEILLSAAERYHGFVTYTQLADYVKDKSGITHNALVQNWVGNLLGRVIEVCTANGWPQLTSLCVTSDGTVGPGYKFALLAAESNRQNVDGDPSLEHLDDHAAKERFECYRFFGAELPPDGGRPALTPKAQATREYKRALAKRAEPPKFCPEHPWIALPTSGVCDDCE</sequence>
<protein>
    <submittedName>
        <fullName evidence="1">Uncharacterized protein</fullName>
    </submittedName>
</protein>
<reference evidence="1 2" key="1">
    <citation type="journal article" date="2019" name="Emerg. Microbes Infect.">
        <title>Comprehensive subspecies identification of 175 nontuberculous mycobacteria species based on 7547 genomic profiles.</title>
        <authorList>
            <person name="Matsumoto Y."/>
            <person name="Kinjo T."/>
            <person name="Motooka D."/>
            <person name="Nabeya D."/>
            <person name="Jung N."/>
            <person name="Uechi K."/>
            <person name="Horii T."/>
            <person name="Iida T."/>
            <person name="Fujita J."/>
            <person name="Nakamura S."/>
        </authorList>
    </citation>
    <scope>NUCLEOTIDE SEQUENCE [LARGE SCALE GENOMIC DNA]</scope>
    <source>
        <strain evidence="1 2">JCM 6375</strain>
    </source>
</reference>